<keyword evidence="4" id="KW-0342">GTP-binding</keyword>
<dbReference type="EMBL" id="JARGEI010000028">
    <property type="protein sequence ID" value="KAJ8706777.1"/>
    <property type="molecule type" value="Genomic_DNA"/>
</dbReference>
<comment type="caution">
    <text evidence="7">The sequence shown here is derived from an EMBL/GenBank/DDBJ whole genome shotgun (WGS) entry which is preliminary data.</text>
</comment>
<gene>
    <name evidence="7" type="ORF">PYW07_012855</name>
</gene>
<evidence type="ECO:0000313" key="7">
    <source>
        <dbReference type="EMBL" id="KAJ8706777.1"/>
    </source>
</evidence>
<name>A0AAD8DLP4_MYTSE</name>
<keyword evidence="8" id="KW-1185">Reference proteome</keyword>
<dbReference type="GO" id="GO:0005525">
    <property type="term" value="F:GTP binding"/>
    <property type="evidence" value="ECO:0007669"/>
    <property type="project" value="UniProtKB-KW"/>
</dbReference>
<organism evidence="7 8">
    <name type="scientific">Mythimna separata</name>
    <name type="common">Oriental armyworm</name>
    <name type="synonym">Pseudaletia separata</name>
    <dbReference type="NCBI Taxonomy" id="271217"/>
    <lineage>
        <taxon>Eukaryota</taxon>
        <taxon>Metazoa</taxon>
        <taxon>Ecdysozoa</taxon>
        <taxon>Arthropoda</taxon>
        <taxon>Hexapoda</taxon>
        <taxon>Insecta</taxon>
        <taxon>Pterygota</taxon>
        <taxon>Neoptera</taxon>
        <taxon>Endopterygota</taxon>
        <taxon>Lepidoptera</taxon>
        <taxon>Glossata</taxon>
        <taxon>Ditrysia</taxon>
        <taxon>Noctuoidea</taxon>
        <taxon>Noctuidae</taxon>
        <taxon>Noctuinae</taxon>
        <taxon>Hadenini</taxon>
        <taxon>Mythimna</taxon>
    </lineage>
</organism>
<dbReference type="PRINTS" id="PR00326">
    <property type="entry name" value="GTP1OBG"/>
</dbReference>
<evidence type="ECO:0000259" key="6">
    <source>
        <dbReference type="PROSITE" id="PS51883"/>
    </source>
</evidence>
<evidence type="ECO:0000259" key="5">
    <source>
        <dbReference type="PROSITE" id="PS51710"/>
    </source>
</evidence>
<dbReference type="AlphaFoldDB" id="A0AAD8DLP4"/>
<dbReference type="Proteomes" id="UP001231518">
    <property type="component" value="Chromosome 30"/>
</dbReference>
<dbReference type="NCBIfam" id="TIGR02729">
    <property type="entry name" value="Obg_CgtA"/>
    <property type="match status" value="1"/>
</dbReference>
<dbReference type="InterPro" id="IPR006169">
    <property type="entry name" value="GTP1_OBG_dom"/>
</dbReference>
<dbReference type="InterPro" id="IPR045086">
    <property type="entry name" value="OBG_GTPase"/>
</dbReference>
<dbReference type="Gene3D" id="2.70.210.12">
    <property type="entry name" value="GTP1/OBG domain"/>
    <property type="match status" value="1"/>
</dbReference>
<evidence type="ECO:0000256" key="4">
    <source>
        <dbReference type="ARBA" id="ARBA00023134"/>
    </source>
</evidence>
<dbReference type="PROSITE" id="PS51883">
    <property type="entry name" value="OBG"/>
    <property type="match status" value="1"/>
</dbReference>
<dbReference type="SUPFAM" id="SSF52540">
    <property type="entry name" value="P-loop containing nucleoside triphosphate hydrolases"/>
    <property type="match status" value="1"/>
</dbReference>
<dbReference type="GO" id="GO:0000287">
    <property type="term" value="F:magnesium ion binding"/>
    <property type="evidence" value="ECO:0007669"/>
    <property type="project" value="InterPro"/>
</dbReference>
<evidence type="ECO:0000256" key="3">
    <source>
        <dbReference type="ARBA" id="ARBA00022741"/>
    </source>
</evidence>
<dbReference type="InterPro" id="IPR031167">
    <property type="entry name" value="G_OBG"/>
</dbReference>
<evidence type="ECO:0000256" key="1">
    <source>
        <dbReference type="ARBA" id="ARBA00007699"/>
    </source>
</evidence>
<feature type="domain" description="OBG-type G" evidence="5">
    <location>
        <begin position="199"/>
        <end position="361"/>
    </location>
</feature>
<keyword evidence="2" id="KW-0690">Ribosome biogenesis</keyword>
<evidence type="ECO:0008006" key="9">
    <source>
        <dbReference type="Google" id="ProtNLM"/>
    </source>
</evidence>
<proteinExistence type="inferred from homology"/>
<dbReference type="Pfam" id="PF01926">
    <property type="entry name" value="MMR_HSR1"/>
    <property type="match status" value="1"/>
</dbReference>
<dbReference type="InterPro" id="IPR027417">
    <property type="entry name" value="P-loop_NTPase"/>
</dbReference>
<evidence type="ECO:0000313" key="8">
    <source>
        <dbReference type="Proteomes" id="UP001231518"/>
    </source>
</evidence>
<dbReference type="PROSITE" id="PS51710">
    <property type="entry name" value="G_OBG"/>
    <property type="match status" value="1"/>
</dbReference>
<dbReference type="Gene3D" id="3.40.50.300">
    <property type="entry name" value="P-loop containing nucleotide triphosphate hydrolases"/>
    <property type="match status" value="1"/>
</dbReference>
<protein>
    <recommendedName>
        <fullName evidence="9">Mitochondrial ribosome-associated GTPase 2</fullName>
    </recommendedName>
</protein>
<feature type="domain" description="Obg" evidence="6">
    <location>
        <begin position="43"/>
        <end position="198"/>
    </location>
</feature>
<dbReference type="SUPFAM" id="SSF82051">
    <property type="entry name" value="Obg GTP-binding protein N-terminal domain"/>
    <property type="match status" value="1"/>
</dbReference>
<dbReference type="GO" id="GO:0042254">
    <property type="term" value="P:ribosome biogenesis"/>
    <property type="evidence" value="ECO:0007669"/>
    <property type="project" value="UniProtKB-UniRule"/>
</dbReference>
<keyword evidence="3" id="KW-0547">Nucleotide-binding</keyword>
<dbReference type="PIRSF" id="PIRSF002401">
    <property type="entry name" value="GTP_bd_Obg/CgtA"/>
    <property type="match status" value="1"/>
</dbReference>
<dbReference type="PANTHER" id="PTHR11702">
    <property type="entry name" value="DEVELOPMENTALLY REGULATED GTP-BINDING PROTEIN-RELATED"/>
    <property type="match status" value="1"/>
</dbReference>
<dbReference type="PANTHER" id="PTHR11702:SF31">
    <property type="entry name" value="MITOCHONDRIAL RIBOSOME-ASSOCIATED GTPASE 2"/>
    <property type="match status" value="1"/>
</dbReference>
<dbReference type="FunFam" id="2.70.210.12:FF:000001">
    <property type="entry name" value="GTPase Obg"/>
    <property type="match status" value="1"/>
</dbReference>
<accession>A0AAD8DLP4</accession>
<dbReference type="InterPro" id="IPR036726">
    <property type="entry name" value="GTP1_OBG_dom_sf"/>
</dbReference>
<reference evidence="7" key="1">
    <citation type="submission" date="2023-03" db="EMBL/GenBank/DDBJ databases">
        <title>Chromosome-level genomes of two armyworms, Mythimna separata and Mythimna loreyi, provide insights into the biosynthesis and reception of sex pheromones.</title>
        <authorList>
            <person name="Zhao H."/>
        </authorList>
    </citation>
    <scope>NUCLEOTIDE SEQUENCE</scope>
    <source>
        <strain evidence="7">BeijingLab</strain>
        <tissue evidence="7">Pupa</tissue>
    </source>
</reference>
<dbReference type="InterPro" id="IPR014100">
    <property type="entry name" value="GTP-bd_Obg/CgtA"/>
</dbReference>
<evidence type="ECO:0000256" key="2">
    <source>
        <dbReference type="ARBA" id="ARBA00022517"/>
    </source>
</evidence>
<dbReference type="NCBIfam" id="NF008956">
    <property type="entry name" value="PRK12299.1"/>
    <property type="match status" value="1"/>
</dbReference>
<dbReference type="GO" id="GO:0005739">
    <property type="term" value="C:mitochondrion"/>
    <property type="evidence" value="ECO:0007669"/>
    <property type="project" value="TreeGrafter"/>
</dbReference>
<dbReference type="CDD" id="cd01898">
    <property type="entry name" value="Obg"/>
    <property type="match status" value="1"/>
</dbReference>
<sequence length="365" mass="39421">MRLINLFKSLKLTSQVQIVRFSSEYVPKPLRSLKAKSTRNTVQFYVDSFRVRTVGGSGGDGCISFLSAWCKDHAGPDGGDGGNGGHVIFQATYSSKSLNHVKSVMQAKHGERGFNKECNGKNAQHVVVPVPIGTIVRDSKGQVVADLNAEGVMFVAARGGAGGRGNKFFLTDTEQAPSVAELGAVGETNVYNLEVRSMAHIGLIGFPNAGKSTLLRALTRARPTVAPYPFTTLRPHIGMVQFDDYVQVAIADLPGLIPGSHKNYGLGIQFLQHAERCHGLIYLLDGTADPLHQYRTLTHELQAYSPSLAQRRGVVVVNKVDEEVAKQACREVGGRLQAIGISARTGENLPQLLRALRDLYDAGDS</sequence>
<dbReference type="GO" id="GO:0003924">
    <property type="term" value="F:GTPase activity"/>
    <property type="evidence" value="ECO:0007669"/>
    <property type="project" value="InterPro"/>
</dbReference>
<dbReference type="Pfam" id="PF01018">
    <property type="entry name" value="GTP1_OBG"/>
    <property type="match status" value="1"/>
</dbReference>
<dbReference type="InterPro" id="IPR006073">
    <property type="entry name" value="GTP-bd"/>
</dbReference>
<comment type="similarity">
    <text evidence="1">Belongs to the TRAFAC class OBG-HflX-like GTPase superfamily. OBG GTPase family.</text>
</comment>